<organism evidence="2 3">
    <name type="scientific">Sphingomonas endophytica</name>
    <dbReference type="NCBI Taxonomy" id="869719"/>
    <lineage>
        <taxon>Bacteria</taxon>
        <taxon>Pseudomonadati</taxon>
        <taxon>Pseudomonadota</taxon>
        <taxon>Alphaproteobacteria</taxon>
        <taxon>Sphingomonadales</taxon>
        <taxon>Sphingomonadaceae</taxon>
        <taxon>Sphingomonas</taxon>
    </lineage>
</organism>
<keyword evidence="3" id="KW-1185">Reference proteome</keyword>
<dbReference type="EMBL" id="LDTB01000249">
    <property type="protein sequence ID" value="KTT63121.1"/>
    <property type="molecule type" value="Genomic_DNA"/>
</dbReference>
<name>A0A147HR02_9SPHN</name>
<dbReference type="PATRIC" id="fig|869719.3.peg.1344"/>
<dbReference type="InterPro" id="IPR052342">
    <property type="entry name" value="MCH/BMMD"/>
</dbReference>
<evidence type="ECO:0000313" key="2">
    <source>
        <dbReference type="EMBL" id="KTT63121.1"/>
    </source>
</evidence>
<dbReference type="Pfam" id="PF01575">
    <property type="entry name" value="MaoC_dehydratas"/>
    <property type="match status" value="1"/>
</dbReference>
<dbReference type="AlphaFoldDB" id="A0A147HR02"/>
<dbReference type="InterPro" id="IPR002539">
    <property type="entry name" value="MaoC-like_dom"/>
</dbReference>
<dbReference type="PANTHER" id="PTHR43664">
    <property type="entry name" value="MONOAMINE OXIDASE-RELATED"/>
    <property type="match status" value="1"/>
</dbReference>
<dbReference type="InterPro" id="IPR029069">
    <property type="entry name" value="HotDog_dom_sf"/>
</dbReference>
<accession>A0A147HR02</accession>
<dbReference type="OrthoDB" id="9797938at2"/>
<dbReference type="Proteomes" id="UP000074310">
    <property type="component" value="Unassembled WGS sequence"/>
</dbReference>
<sequence>MVEWFDDLTIGMTFKSGEAVVSREDIKRFAAEFDPQPFHMDEEAGRNSLFGGLGASGLHVASVCMTLLVACGKQVAAQAAARGEKVAVWGPSPGFGALRWIRPVLAGDSISYSNQVETKRTSGKRPEWGILQARNTGVNQRNEVVFSFLATAFVPRRNPGS</sequence>
<dbReference type="PANTHER" id="PTHR43664:SF1">
    <property type="entry name" value="BETA-METHYLMALYL-COA DEHYDRATASE"/>
    <property type="match status" value="1"/>
</dbReference>
<protein>
    <submittedName>
        <fullName evidence="2">Dehydratase</fullName>
    </submittedName>
</protein>
<evidence type="ECO:0000313" key="3">
    <source>
        <dbReference type="Proteomes" id="UP000074310"/>
    </source>
</evidence>
<feature type="domain" description="MaoC-like" evidence="1">
    <location>
        <begin position="10"/>
        <end position="122"/>
    </location>
</feature>
<evidence type="ECO:0000259" key="1">
    <source>
        <dbReference type="Pfam" id="PF01575"/>
    </source>
</evidence>
<dbReference type="SUPFAM" id="SSF54637">
    <property type="entry name" value="Thioesterase/thiol ester dehydrase-isomerase"/>
    <property type="match status" value="1"/>
</dbReference>
<dbReference type="CDD" id="cd03454">
    <property type="entry name" value="YdeM"/>
    <property type="match status" value="1"/>
</dbReference>
<proteinExistence type="predicted"/>
<reference evidence="2 3" key="1">
    <citation type="journal article" date="2016" name="Front. Microbiol.">
        <title>Genomic Resource of Rice Seed Associated Bacteria.</title>
        <authorList>
            <person name="Midha S."/>
            <person name="Bansal K."/>
            <person name="Sharma S."/>
            <person name="Kumar N."/>
            <person name="Patil P.P."/>
            <person name="Chaudhry V."/>
            <person name="Patil P.B."/>
        </authorList>
    </citation>
    <scope>NUCLEOTIDE SEQUENCE [LARGE SCALE GENOMIC DNA]</scope>
    <source>
        <strain evidence="2 3">NS334</strain>
    </source>
</reference>
<comment type="caution">
    <text evidence="2">The sequence shown here is derived from an EMBL/GenBank/DDBJ whole genome shotgun (WGS) entry which is preliminary data.</text>
</comment>
<dbReference type="RefSeq" id="WP_058757010.1">
    <property type="nucleotide sequence ID" value="NZ_LDTB01000249.1"/>
</dbReference>
<gene>
    <name evidence="2" type="ORF">NS334_17050</name>
</gene>
<dbReference type="Gene3D" id="3.10.129.10">
    <property type="entry name" value="Hotdog Thioesterase"/>
    <property type="match status" value="1"/>
</dbReference>